<evidence type="ECO:0000256" key="1">
    <source>
        <dbReference type="SAM" id="MobiDB-lite"/>
    </source>
</evidence>
<sequence>MDDPWLDQTAASCPEYFSTDDCGVVGSKGTVKGVGRYLLSTVVYLLTAWRNKTLDCITCPKDIVDRLCIAYPRLSRKNISDHVQFVTSSCAASAAAATSSPPAAADTATAAKSKVNNDSAISFHYRVLNKYMGNRIAEVINAIIVRPERSTRHPYICGGGNDDLLPIEAKNWYVYSHAHLGRVIDHVFRTCGSINSSSGGSSSSNGDAAIVVTGEYSNEFCSVHVKDDQYVTYNVHTQLQLKRMLRMMTPKWWWGGADEKIVGVYVDYTYANSAYGHRNNYQYVPPATGATTATDINFDSTSKVVHEVIVNGKDRVLITDRLVDSKLLQDVLVNEWFVFPTQQLQQQQQNLRQQQQQQQQQTCSSGAKKRRKMKRDILDILLSDDDDTREEDDDDEEEEDDDDDEAESGEEQRIQSSSSGEQQQQQQQHEQSSVWSRDAAPWKP</sequence>
<feature type="compositionally biased region" description="Low complexity" evidence="1">
    <location>
        <begin position="414"/>
        <end position="433"/>
    </location>
</feature>
<dbReference type="AlphaFoldDB" id="A0AAQ4FQU8"/>
<dbReference type="Proteomes" id="UP001321473">
    <property type="component" value="Unassembled WGS sequence"/>
</dbReference>
<evidence type="ECO:0000313" key="2">
    <source>
        <dbReference type="EMBL" id="KAK8789005.1"/>
    </source>
</evidence>
<dbReference type="EMBL" id="JARKHS020000249">
    <property type="protein sequence ID" value="KAK8789005.1"/>
    <property type="molecule type" value="Genomic_DNA"/>
</dbReference>
<dbReference type="PANTHER" id="PTHR14312">
    <property type="entry name" value="CREB/ATF BZIP TRANSCRIPTION FACTOR"/>
    <property type="match status" value="1"/>
</dbReference>
<protein>
    <submittedName>
        <fullName evidence="2">Uncharacterized protein</fullName>
    </submittedName>
</protein>
<dbReference type="PANTHER" id="PTHR14312:SF1">
    <property type="entry name" value="BASIC-LEUCINE ZIPPER TRANSCRIPTION FACTOR A"/>
    <property type="match status" value="1"/>
</dbReference>
<evidence type="ECO:0000313" key="3">
    <source>
        <dbReference type="Proteomes" id="UP001321473"/>
    </source>
</evidence>
<keyword evidence="3" id="KW-1185">Reference proteome</keyword>
<dbReference type="GO" id="GO:0005634">
    <property type="term" value="C:nucleus"/>
    <property type="evidence" value="ECO:0007669"/>
    <property type="project" value="TreeGrafter"/>
</dbReference>
<gene>
    <name evidence="2" type="ORF">V5799_021219</name>
</gene>
<feature type="compositionally biased region" description="Acidic residues" evidence="1">
    <location>
        <begin position="382"/>
        <end position="409"/>
    </location>
</feature>
<accession>A0AAQ4FQU8</accession>
<feature type="region of interest" description="Disordered" evidence="1">
    <location>
        <begin position="356"/>
        <end position="444"/>
    </location>
</feature>
<name>A0AAQ4FQU8_AMBAM</name>
<reference evidence="2 3" key="1">
    <citation type="journal article" date="2023" name="Arcadia Sci">
        <title>De novo assembly of a long-read Amblyomma americanum tick genome.</title>
        <authorList>
            <person name="Chou S."/>
            <person name="Poskanzer K.E."/>
            <person name="Rollins M."/>
            <person name="Thuy-Boun P.S."/>
        </authorList>
    </citation>
    <scope>NUCLEOTIDE SEQUENCE [LARGE SCALE GENOMIC DNA]</scope>
    <source>
        <strain evidence="2">F_SG_1</strain>
        <tissue evidence="2">Salivary glands</tissue>
    </source>
</reference>
<comment type="caution">
    <text evidence="2">The sequence shown here is derived from an EMBL/GenBank/DDBJ whole genome shotgun (WGS) entry which is preliminary data.</text>
</comment>
<dbReference type="GO" id="GO:0043565">
    <property type="term" value="F:sequence-specific DNA binding"/>
    <property type="evidence" value="ECO:0007669"/>
    <property type="project" value="TreeGrafter"/>
</dbReference>
<proteinExistence type="predicted"/>
<dbReference type="GO" id="GO:0010468">
    <property type="term" value="P:regulation of gene expression"/>
    <property type="evidence" value="ECO:0007669"/>
    <property type="project" value="TreeGrafter"/>
</dbReference>
<organism evidence="2 3">
    <name type="scientific">Amblyomma americanum</name>
    <name type="common">Lone star tick</name>
    <dbReference type="NCBI Taxonomy" id="6943"/>
    <lineage>
        <taxon>Eukaryota</taxon>
        <taxon>Metazoa</taxon>
        <taxon>Ecdysozoa</taxon>
        <taxon>Arthropoda</taxon>
        <taxon>Chelicerata</taxon>
        <taxon>Arachnida</taxon>
        <taxon>Acari</taxon>
        <taxon>Parasitiformes</taxon>
        <taxon>Ixodida</taxon>
        <taxon>Ixodoidea</taxon>
        <taxon>Ixodidae</taxon>
        <taxon>Amblyomminae</taxon>
        <taxon>Amblyomma</taxon>
    </lineage>
</organism>